<evidence type="ECO:0000256" key="1">
    <source>
        <dbReference type="SAM" id="MobiDB-lite"/>
    </source>
</evidence>
<dbReference type="EMBL" id="CM000141">
    <property type="protein sequence ID" value="EEE61582.1"/>
    <property type="molecule type" value="Genomic_DNA"/>
</dbReference>
<feature type="compositionally biased region" description="Polar residues" evidence="1">
    <location>
        <begin position="1"/>
        <end position="14"/>
    </location>
</feature>
<dbReference type="SMR" id="A0A8J8XQ99"/>
<proteinExistence type="predicted"/>
<gene>
    <name evidence="2" type="ORF">OsJ_15964</name>
</gene>
<feature type="compositionally biased region" description="Basic and acidic residues" evidence="1">
    <location>
        <begin position="20"/>
        <end position="29"/>
    </location>
</feature>
<evidence type="ECO:0000313" key="2">
    <source>
        <dbReference type="EMBL" id="EEE61582.1"/>
    </source>
</evidence>
<name>A0A8J8XQ99_ORYSJ</name>
<reference evidence="2" key="2">
    <citation type="submission" date="2008-12" db="EMBL/GenBank/DDBJ databases">
        <title>Improved gene annotation of the rice (Oryza sativa) genomes.</title>
        <authorList>
            <person name="Wang J."/>
            <person name="Li R."/>
            <person name="Fan W."/>
            <person name="Huang Q."/>
            <person name="Zhang J."/>
            <person name="Zhou Y."/>
            <person name="Hu Y."/>
            <person name="Zi S."/>
            <person name="Li J."/>
            <person name="Ni P."/>
            <person name="Zheng H."/>
            <person name="Zhang Y."/>
            <person name="Zhao M."/>
            <person name="Hao Q."/>
            <person name="McDermott J."/>
            <person name="Samudrala R."/>
            <person name="Kristiansen K."/>
            <person name="Wong G.K.-S."/>
        </authorList>
    </citation>
    <scope>NUCLEOTIDE SEQUENCE</scope>
</reference>
<protein>
    <submittedName>
        <fullName evidence="2">Uncharacterized protein</fullName>
    </submittedName>
</protein>
<dbReference type="AlphaFoldDB" id="A0A8J8XQ99"/>
<organism evidence="2">
    <name type="scientific">Oryza sativa subsp. japonica</name>
    <name type="common">Rice</name>
    <dbReference type="NCBI Taxonomy" id="39947"/>
    <lineage>
        <taxon>Eukaryota</taxon>
        <taxon>Viridiplantae</taxon>
        <taxon>Streptophyta</taxon>
        <taxon>Embryophyta</taxon>
        <taxon>Tracheophyta</taxon>
        <taxon>Spermatophyta</taxon>
        <taxon>Magnoliopsida</taxon>
        <taxon>Liliopsida</taxon>
        <taxon>Poales</taxon>
        <taxon>Poaceae</taxon>
        <taxon>BOP clade</taxon>
        <taxon>Oryzoideae</taxon>
        <taxon>Oryzeae</taxon>
        <taxon>Oryzinae</taxon>
        <taxon>Oryza</taxon>
        <taxon>Oryza sativa</taxon>
    </lineage>
</organism>
<feature type="region of interest" description="Disordered" evidence="1">
    <location>
        <begin position="1"/>
        <end position="29"/>
    </location>
</feature>
<dbReference type="Proteomes" id="UP000007752">
    <property type="component" value="Chromosome 4"/>
</dbReference>
<sequence length="71" mass="7802">MASEGSTSEKQAATGSKVPAADRGKEKEEIEVMLEGLDLRADEEEDVELEEDLEELEADARWLALATVHTK</sequence>
<reference evidence="2" key="1">
    <citation type="journal article" date="2005" name="PLoS Biol.">
        <title>The genomes of Oryza sativa: a history of duplications.</title>
        <authorList>
            <person name="Yu J."/>
            <person name="Wang J."/>
            <person name="Lin W."/>
            <person name="Li S."/>
            <person name="Li H."/>
            <person name="Zhou J."/>
            <person name="Ni P."/>
            <person name="Dong W."/>
            <person name="Hu S."/>
            <person name="Zeng C."/>
            <person name="Zhang J."/>
            <person name="Zhang Y."/>
            <person name="Li R."/>
            <person name="Xu Z."/>
            <person name="Li S."/>
            <person name="Li X."/>
            <person name="Zheng H."/>
            <person name="Cong L."/>
            <person name="Lin L."/>
            <person name="Yin J."/>
            <person name="Geng J."/>
            <person name="Li G."/>
            <person name="Shi J."/>
            <person name="Liu J."/>
            <person name="Lv H."/>
            <person name="Li J."/>
            <person name="Wang J."/>
            <person name="Deng Y."/>
            <person name="Ran L."/>
            <person name="Shi X."/>
            <person name="Wang X."/>
            <person name="Wu Q."/>
            <person name="Li C."/>
            <person name="Ren X."/>
            <person name="Wang J."/>
            <person name="Wang X."/>
            <person name="Li D."/>
            <person name="Liu D."/>
            <person name="Zhang X."/>
            <person name="Ji Z."/>
            <person name="Zhao W."/>
            <person name="Sun Y."/>
            <person name="Zhang Z."/>
            <person name="Bao J."/>
            <person name="Han Y."/>
            <person name="Dong L."/>
            <person name="Ji J."/>
            <person name="Chen P."/>
            <person name="Wu S."/>
            <person name="Liu J."/>
            <person name="Xiao Y."/>
            <person name="Bu D."/>
            <person name="Tan J."/>
            <person name="Yang L."/>
            <person name="Ye C."/>
            <person name="Zhang J."/>
            <person name="Xu J."/>
            <person name="Zhou Y."/>
            <person name="Yu Y."/>
            <person name="Zhang B."/>
            <person name="Zhuang S."/>
            <person name="Wei H."/>
            <person name="Liu B."/>
            <person name="Lei M."/>
            <person name="Yu H."/>
            <person name="Li Y."/>
            <person name="Xu H."/>
            <person name="Wei S."/>
            <person name="He X."/>
            <person name="Fang L."/>
            <person name="Zhang Z."/>
            <person name="Zhang Y."/>
            <person name="Huang X."/>
            <person name="Su Z."/>
            <person name="Tong W."/>
            <person name="Li J."/>
            <person name="Tong Z."/>
            <person name="Li S."/>
            <person name="Ye J."/>
            <person name="Wang L."/>
            <person name="Fang L."/>
            <person name="Lei T."/>
            <person name="Chen C."/>
            <person name="Chen H."/>
            <person name="Xu Z."/>
            <person name="Li H."/>
            <person name="Huang H."/>
            <person name="Zhang F."/>
            <person name="Xu H."/>
            <person name="Li N."/>
            <person name="Zhao C."/>
            <person name="Li S."/>
            <person name="Dong L."/>
            <person name="Huang Y."/>
            <person name="Li L."/>
            <person name="Xi Y."/>
            <person name="Qi Q."/>
            <person name="Li W."/>
            <person name="Zhang B."/>
            <person name="Hu W."/>
            <person name="Zhang Y."/>
            <person name="Tian X."/>
            <person name="Jiao Y."/>
            <person name="Liang X."/>
            <person name="Jin J."/>
            <person name="Gao L."/>
            <person name="Zheng W."/>
            <person name="Hao B."/>
            <person name="Liu S."/>
            <person name="Wang W."/>
            <person name="Yuan L."/>
            <person name="Cao M."/>
            <person name="McDermott J."/>
            <person name="Samudrala R."/>
            <person name="Wang J."/>
            <person name="Wong G.K."/>
            <person name="Yang H."/>
        </authorList>
    </citation>
    <scope>NUCLEOTIDE SEQUENCE [LARGE SCALE GENOMIC DNA]</scope>
</reference>
<accession>A0A8J8XQ99</accession>